<proteinExistence type="predicted"/>
<dbReference type="AlphaFoldDB" id="A0A2T6B9I3"/>
<evidence type="ECO:0000313" key="2">
    <source>
        <dbReference type="Proteomes" id="UP000244240"/>
    </source>
</evidence>
<reference evidence="1 2" key="1">
    <citation type="submission" date="2018-04" db="EMBL/GenBank/DDBJ databases">
        <title>Genomic Encyclopedia of Archaeal and Bacterial Type Strains, Phase II (KMG-II): from individual species to whole genera.</title>
        <authorList>
            <person name="Goeker M."/>
        </authorList>
    </citation>
    <scope>NUCLEOTIDE SEQUENCE [LARGE SCALE GENOMIC DNA]</scope>
    <source>
        <strain evidence="1 2">DSM 45787</strain>
    </source>
</reference>
<dbReference type="EMBL" id="QBKR01000030">
    <property type="protein sequence ID" value="PTX52696.1"/>
    <property type="molecule type" value="Genomic_DNA"/>
</dbReference>
<dbReference type="Proteomes" id="UP000244240">
    <property type="component" value="Unassembled WGS sequence"/>
</dbReference>
<sequence>MFSETNDFPLKGESFVSIFLLKYRGYTNCFQSGNIFIAPICGKDGFILAYENGYQAESYLGDLFDQYKNDRLIFVKAQQLFTSYLSRPDWPHCLDDLDSSFTELLGINLWSLILFYERGYEQDELIKWPESLPKEFKSEFSSFCRAIIPICNQYAVARTQPLKLSNISQSLDGKGERIIRFVRMDGRYLDIQVEPHDIDEIINTLNNLGG</sequence>
<keyword evidence="2" id="KW-1185">Reference proteome</keyword>
<name>A0A2T6B9I3_9BACL</name>
<gene>
    <name evidence="1" type="ORF">C8P63_1308</name>
</gene>
<evidence type="ECO:0000313" key="1">
    <source>
        <dbReference type="EMBL" id="PTX52696.1"/>
    </source>
</evidence>
<protein>
    <submittedName>
        <fullName evidence="1">Uncharacterized protein</fullName>
    </submittedName>
</protein>
<comment type="caution">
    <text evidence="1">The sequence shown here is derived from an EMBL/GenBank/DDBJ whole genome shotgun (WGS) entry which is preliminary data.</text>
</comment>
<accession>A0A2T6B9I3</accession>
<organism evidence="1 2">
    <name type="scientific">Melghirimyces profundicolus</name>
    <dbReference type="NCBI Taxonomy" id="1242148"/>
    <lineage>
        <taxon>Bacteria</taxon>
        <taxon>Bacillati</taxon>
        <taxon>Bacillota</taxon>
        <taxon>Bacilli</taxon>
        <taxon>Bacillales</taxon>
        <taxon>Thermoactinomycetaceae</taxon>
        <taxon>Melghirimyces</taxon>
    </lineage>
</organism>